<name>A0A8X6I4T8_TRICU</name>
<comment type="caution">
    <text evidence="1">The sequence shown here is derived from an EMBL/GenBank/DDBJ whole genome shotgun (WGS) entry which is preliminary data.</text>
</comment>
<sequence length="118" mass="13066">MLTFTISNYGSPVEKTALPSIEDFAKEIAVKKNLTLELSKSIHVIQEESLGKSIVPDNEYSSNLCSVLEAIFIHGLKDKITRKMSAVFGSNPEKIQSLNSGLLYIILVTKMSSRNKSF</sequence>
<evidence type="ECO:0000313" key="2">
    <source>
        <dbReference type="Proteomes" id="UP000887116"/>
    </source>
</evidence>
<dbReference type="InterPro" id="IPR037213">
    <property type="entry name" value="Run_dom_sf"/>
</dbReference>
<reference evidence="1" key="1">
    <citation type="submission" date="2020-07" db="EMBL/GenBank/DDBJ databases">
        <title>Multicomponent nature underlies the extraordinary mechanical properties of spider dragline silk.</title>
        <authorList>
            <person name="Kono N."/>
            <person name="Nakamura H."/>
            <person name="Mori M."/>
            <person name="Yoshida Y."/>
            <person name="Ohtoshi R."/>
            <person name="Malay A.D."/>
            <person name="Moran D.A.P."/>
            <person name="Tomita M."/>
            <person name="Numata K."/>
            <person name="Arakawa K."/>
        </authorList>
    </citation>
    <scope>NUCLEOTIDE SEQUENCE</scope>
</reference>
<proteinExistence type="predicted"/>
<gene>
    <name evidence="1" type="ORF">TNCT_589061</name>
</gene>
<dbReference type="Proteomes" id="UP000887116">
    <property type="component" value="Unassembled WGS sequence"/>
</dbReference>
<protein>
    <submittedName>
        <fullName evidence="1">Uncharacterized protein</fullName>
    </submittedName>
</protein>
<dbReference type="SUPFAM" id="SSF140741">
    <property type="entry name" value="RUN domain-like"/>
    <property type="match status" value="1"/>
</dbReference>
<dbReference type="AlphaFoldDB" id="A0A8X6I4T8"/>
<dbReference type="Gene3D" id="1.20.58.900">
    <property type="match status" value="1"/>
</dbReference>
<dbReference type="EMBL" id="BMAO01007368">
    <property type="protein sequence ID" value="GFR15424.1"/>
    <property type="molecule type" value="Genomic_DNA"/>
</dbReference>
<accession>A0A8X6I4T8</accession>
<organism evidence="1 2">
    <name type="scientific">Trichonephila clavata</name>
    <name type="common">Joro spider</name>
    <name type="synonym">Nephila clavata</name>
    <dbReference type="NCBI Taxonomy" id="2740835"/>
    <lineage>
        <taxon>Eukaryota</taxon>
        <taxon>Metazoa</taxon>
        <taxon>Ecdysozoa</taxon>
        <taxon>Arthropoda</taxon>
        <taxon>Chelicerata</taxon>
        <taxon>Arachnida</taxon>
        <taxon>Araneae</taxon>
        <taxon>Araneomorphae</taxon>
        <taxon>Entelegynae</taxon>
        <taxon>Araneoidea</taxon>
        <taxon>Nephilidae</taxon>
        <taxon>Trichonephila</taxon>
    </lineage>
</organism>
<keyword evidence="2" id="KW-1185">Reference proteome</keyword>
<dbReference type="OrthoDB" id="62364at2759"/>
<evidence type="ECO:0000313" key="1">
    <source>
        <dbReference type="EMBL" id="GFR15424.1"/>
    </source>
</evidence>